<dbReference type="InterPro" id="IPR044524">
    <property type="entry name" value="Isoase_HisA-like"/>
</dbReference>
<keyword evidence="3 5" id="KW-0368">Histidine biosynthesis</keyword>
<dbReference type="Gene3D" id="3.20.20.70">
    <property type="entry name" value="Aldolase class I"/>
    <property type="match status" value="1"/>
</dbReference>
<protein>
    <submittedName>
        <fullName evidence="6">Phosphoribosylformimino-5-aminoimidazole carboxamide ribotide isomerase</fullName>
        <ecNumber evidence="6">5.3.1.16</ecNumber>
    </submittedName>
</protein>
<dbReference type="EMBL" id="JACHXN010000006">
    <property type="protein sequence ID" value="MBB3146042.1"/>
    <property type="molecule type" value="Genomic_DNA"/>
</dbReference>
<dbReference type="RefSeq" id="WP_162701898.1">
    <property type="nucleotide sequence ID" value="NZ_JACHXN010000006.1"/>
</dbReference>
<comment type="pathway">
    <text evidence="4">Amino-acid biosynthesis.</text>
</comment>
<evidence type="ECO:0000256" key="3">
    <source>
        <dbReference type="ARBA" id="ARBA00023102"/>
    </source>
</evidence>
<dbReference type="EC" id="5.3.1.16" evidence="6"/>
<dbReference type="PANTHER" id="PTHR43090">
    <property type="entry name" value="1-(5-PHOSPHORIBOSYL)-5-[(5-PHOSPHORIBOSYLAMINO)METHYLIDENEAMINO] IMIDAZOLE-4-CARBOXAMIDE ISOMERASE"/>
    <property type="match status" value="1"/>
</dbReference>
<accession>A0A839UAS9</accession>
<dbReference type="InterPro" id="IPR013785">
    <property type="entry name" value="Aldolase_TIM"/>
</dbReference>
<gene>
    <name evidence="6" type="ORF">FHS21_002456</name>
</gene>
<name>A0A839UAS9_9HYPH</name>
<dbReference type="AlphaFoldDB" id="A0A839UAS9"/>
<dbReference type="CDD" id="cd04723">
    <property type="entry name" value="HisA_HisF"/>
    <property type="match status" value="1"/>
</dbReference>
<dbReference type="PANTHER" id="PTHR43090:SF2">
    <property type="entry name" value="1-(5-PHOSPHORIBOSYL)-5-[(5-PHOSPHORIBOSYLAMINO)METHYLIDENEAMINO] IMIDAZOLE-4-CARBOXAMIDE ISOMERASE"/>
    <property type="match status" value="1"/>
</dbReference>
<dbReference type="GO" id="GO:0005737">
    <property type="term" value="C:cytoplasm"/>
    <property type="evidence" value="ECO:0007669"/>
    <property type="project" value="TreeGrafter"/>
</dbReference>
<evidence type="ECO:0000256" key="5">
    <source>
        <dbReference type="RuleBase" id="RU003657"/>
    </source>
</evidence>
<sequence length="235" mass="25599">MHIIPVLDIKDGLVVRARLGDRDSYRPIETPLSPTADILDVATGLRKVYPFSAFYVADLDAIERRRASSLDQLQPLVSNSDIWLDAGFNDREQLEIALATDGIWPVLGSESQIDSSLLEACHSNARLVLSLDFRGDAFLGPRSILENANNWPSRIIVMTLGRIGANSGPDFERLTEIKRRAGHRAVIAAGGVRNVHDLERLQAIGISAALVATALHSGALTPETVSSLMQNENRG</sequence>
<dbReference type="Pfam" id="PF00977">
    <property type="entry name" value="His_biosynth"/>
    <property type="match status" value="1"/>
</dbReference>
<dbReference type="InterPro" id="IPR006062">
    <property type="entry name" value="His_biosynth"/>
</dbReference>
<evidence type="ECO:0000256" key="2">
    <source>
        <dbReference type="ARBA" id="ARBA00022605"/>
    </source>
</evidence>
<keyword evidence="7" id="KW-1185">Reference proteome</keyword>
<comment type="similarity">
    <text evidence="1 5">Belongs to the HisA/HisF family.</text>
</comment>
<keyword evidence="2 5" id="KW-0028">Amino-acid biosynthesis</keyword>
<dbReference type="InterPro" id="IPR011060">
    <property type="entry name" value="RibuloseP-bd_barrel"/>
</dbReference>
<dbReference type="GO" id="GO:0003949">
    <property type="term" value="F:1-(5-phosphoribosyl)-5-[(5-phosphoribosylamino)methylideneamino]imidazole-4-carboxamide isomerase activity"/>
    <property type="evidence" value="ECO:0007669"/>
    <property type="project" value="UniProtKB-EC"/>
</dbReference>
<dbReference type="GO" id="GO:0000162">
    <property type="term" value="P:L-tryptophan biosynthetic process"/>
    <property type="evidence" value="ECO:0007669"/>
    <property type="project" value="TreeGrafter"/>
</dbReference>
<dbReference type="SUPFAM" id="SSF51366">
    <property type="entry name" value="Ribulose-phoshate binding barrel"/>
    <property type="match status" value="1"/>
</dbReference>
<proteinExistence type="inferred from homology"/>
<reference evidence="6 7" key="1">
    <citation type="submission" date="2020-08" db="EMBL/GenBank/DDBJ databases">
        <title>Genomic Encyclopedia of Type Strains, Phase III (KMG-III): the genomes of soil and plant-associated and newly described type strains.</title>
        <authorList>
            <person name="Whitman W."/>
        </authorList>
    </citation>
    <scope>NUCLEOTIDE SEQUENCE [LARGE SCALE GENOMIC DNA]</scope>
    <source>
        <strain evidence="6 7">CECT 7015</strain>
    </source>
</reference>
<evidence type="ECO:0000256" key="1">
    <source>
        <dbReference type="ARBA" id="ARBA00009667"/>
    </source>
</evidence>
<evidence type="ECO:0000313" key="6">
    <source>
        <dbReference type="EMBL" id="MBB3146042.1"/>
    </source>
</evidence>
<evidence type="ECO:0000256" key="4">
    <source>
        <dbReference type="ARBA" id="ARBA00029440"/>
    </source>
</evidence>
<keyword evidence="6" id="KW-0413">Isomerase</keyword>
<dbReference type="Proteomes" id="UP000554520">
    <property type="component" value="Unassembled WGS sequence"/>
</dbReference>
<dbReference type="GO" id="GO:0000105">
    <property type="term" value="P:L-histidine biosynthetic process"/>
    <property type="evidence" value="ECO:0007669"/>
    <property type="project" value="UniProtKB-KW"/>
</dbReference>
<evidence type="ECO:0000313" key="7">
    <source>
        <dbReference type="Proteomes" id="UP000554520"/>
    </source>
</evidence>
<organism evidence="6 7">
    <name type="scientific">Phyllobacterium trifolii</name>
    <dbReference type="NCBI Taxonomy" id="300193"/>
    <lineage>
        <taxon>Bacteria</taxon>
        <taxon>Pseudomonadati</taxon>
        <taxon>Pseudomonadota</taxon>
        <taxon>Alphaproteobacteria</taxon>
        <taxon>Hyphomicrobiales</taxon>
        <taxon>Phyllobacteriaceae</taxon>
        <taxon>Phyllobacterium</taxon>
    </lineage>
</organism>
<comment type="caution">
    <text evidence="6">The sequence shown here is derived from an EMBL/GenBank/DDBJ whole genome shotgun (WGS) entry which is preliminary data.</text>
</comment>